<keyword evidence="6 10" id="KW-0694">RNA-binding</keyword>
<evidence type="ECO:0000256" key="6">
    <source>
        <dbReference type="ARBA" id="ARBA00022884"/>
    </source>
</evidence>
<dbReference type="GO" id="GO:0031267">
    <property type="term" value="F:small GTPase binding"/>
    <property type="evidence" value="ECO:0007669"/>
    <property type="project" value="InterPro"/>
</dbReference>
<evidence type="ECO:0000256" key="10">
    <source>
        <dbReference type="RuleBase" id="RU366037"/>
    </source>
</evidence>
<feature type="compositionally biased region" description="Pro residues" evidence="11">
    <location>
        <begin position="82"/>
        <end position="102"/>
    </location>
</feature>
<dbReference type="PANTHER" id="PTHR15952">
    <property type="entry name" value="EXPORTIN-T/LOS1"/>
    <property type="match status" value="1"/>
</dbReference>
<reference evidence="14" key="1">
    <citation type="submission" date="2020-07" db="EMBL/GenBank/DDBJ databases">
        <authorList>
            <person name="Lin J."/>
        </authorList>
    </citation>
    <scope>NUCLEOTIDE SEQUENCE</scope>
</reference>
<dbReference type="InterPro" id="IPR040017">
    <property type="entry name" value="XPOT"/>
</dbReference>
<evidence type="ECO:0000256" key="1">
    <source>
        <dbReference type="ARBA" id="ARBA00004496"/>
    </source>
</evidence>
<evidence type="ECO:0000256" key="4">
    <source>
        <dbReference type="ARBA" id="ARBA00022490"/>
    </source>
</evidence>
<dbReference type="SUPFAM" id="SSF48371">
    <property type="entry name" value="ARM repeat"/>
    <property type="match status" value="1"/>
</dbReference>
<evidence type="ECO:0000256" key="8">
    <source>
        <dbReference type="ARBA" id="ARBA00029784"/>
    </source>
</evidence>
<dbReference type="InterPro" id="IPR016024">
    <property type="entry name" value="ARM-type_fold"/>
</dbReference>
<dbReference type="InterPro" id="IPR045546">
    <property type="entry name" value="Exportin-T_C"/>
</dbReference>
<dbReference type="GO" id="GO:0016363">
    <property type="term" value="C:nuclear matrix"/>
    <property type="evidence" value="ECO:0007669"/>
    <property type="project" value="TreeGrafter"/>
</dbReference>
<feature type="compositionally biased region" description="Basic residues" evidence="11">
    <location>
        <begin position="68"/>
        <end position="81"/>
    </location>
</feature>
<dbReference type="EMBL" id="LR862132">
    <property type="protein sequence ID" value="CAD1838027.1"/>
    <property type="molecule type" value="Genomic_DNA"/>
</dbReference>
<dbReference type="Gene3D" id="1.25.10.10">
    <property type="entry name" value="Leucine-rich Repeat Variant"/>
    <property type="match status" value="1"/>
</dbReference>
<evidence type="ECO:0000256" key="11">
    <source>
        <dbReference type="SAM" id="MobiDB-lite"/>
    </source>
</evidence>
<evidence type="ECO:0000256" key="2">
    <source>
        <dbReference type="ARBA" id="ARBA00018928"/>
    </source>
</evidence>
<organism evidence="14">
    <name type="scientific">Ananas comosus var. bracteatus</name>
    <name type="common">red pineapple</name>
    <dbReference type="NCBI Taxonomy" id="296719"/>
    <lineage>
        <taxon>Eukaryota</taxon>
        <taxon>Viridiplantae</taxon>
        <taxon>Streptophyta</taxon>
        <taxon>Embryophyta</taxon>
        <taxon>Tracheophyta</taxon>
        <taxon>Spermatophyta</taxon>
        <taxon>Magnoliopsida</taxon>
        <taxon>Liliopsida</taxon>
        <taxon>Poales</taxon>
        <taxon>Bromeliaceae</taxon>
        <taxon>Bromelioideae</taxon>
        <taxon>Ananas</taxon>
    </lineage>
</organism>
<dbReference type="GO" id="GO:0000049">
    <property type="term" value="F:tRNA binding"/>
    <property type="evidence" value="ECO:0007669"/>
    <property type="project" value="UniProtKB-UniRule"/>
</dbReference>
<dbReference type="PANTHER" id="PTHR15952:SF11">
    <property type="entry name" value="EXPORTIN-T"/>
    <property type="match status" value="1"/>
</dbReference>
<evidence type="ECO:0000313" key="14">
    <source>
        <dbReference type="EMBL" id="CAD1838027.1"/>
    </source>
</evidence>
<feature type="domain" description="Exportin-T C-terminal" evidence="13">
    <location>
        <begin position="321"/>
        <end position="952"/>
    </location>
</feature>
<keyword evidence="4 10" id="KW-0963">Cytoplasm</keyword>
<evidence type="ECO:0000256" key="5">
    <source>
        <dbReference type="ARBA" id="ARBA00022555"/>
    </source>
</evidence>
<evidence type="ECO:0000256" key="3">
    <source>
        <dbReference type="ARBA" id="ARBA00022448"/>
    </source>
</evidence>
<feature type="domain" description="Exportin-1/Importin-beta-like" evidence="12">
    <location>
        <begin position="141"/>
        <end position="259"/>
    </location>
</feature>
<feature type="region of interest" description="Disordered" evidence="11">
    <location>
        <begin position="55"/>
        <end position="136"/>
    </location>
</feature>
<dbReference type="InterPro" id="IPR011989">
    <property type="entry name" value="ARM-like"/>
</dbReference>
<keyword evidence="5 10" id="KW-0820">tRNA-binding</keyword>
<comment type="function">
    <text evidence="10">tRNA nucleus export receptor which facilitates tRNA translocation across the nuclear pore complex.</text>
</comment>
<dbReference type="GO" id="GO:0005737">
    <property type="term" value="C:cytoplasm"/>
    <property type="evidence" value="ECO:0007669"/>
    <property type="project" value="UniProtKB-SubCell"/>
</dbReference>
<gene>
    <name evidence="14" type="ORF">CB5_LOCUS21238</name>
</gene>
<evidence type="ECO:0000256" key="7">
    <source>
        <dbReference type="ARBA" id="ARBA00023242"/>
    </source>
</evidence>
<comment type="subcellular location">
    <subcellularLocation>
        <location evidence="1 10">Cytoplasm</location>
    </subcellularLocation>
    <subcellularLocation>
        <location evidence="10">Nucleus</location>
    </subcellularLocation>
    <text evidence="10">Shuttles between the nucleus and the cytoplasm.</text>
</comment>
<name>A0A6V7Q555_ANACO</name>
<comment type="similarity">
    <text evidence="10">Belongs to the exportin family.</text>
</comment>
<evidence type="ECO:0000256" key="9">
    <source>
        <dbReference type="ARBA" id="ARBA00032199"/>
    </source>
</evidence>
<proteinExistence type="inferred from homology"/>
<evidence type="ECO:0000259" key="13">
    <source>
        <dbReference type="Pfam" id="PF19282"/>
    </source>
</evidence>
<accession>A0A6V7Q555</accession>
<protein>
    <recommendedName>
        <fullName evidence="2 10">Exportin-T</fullName>
    </recommendedName>
    <alternativeName>
        <fullName evidence="8 10">Exportin(tRNA)</fullName>
    </alternativeName>
    <alternativeName>
        <fullName evidence="9 10">tRNA exportin</fullName>
    </alternativeName>
</protein>
<dbReference type="AlphaFoldDB" id="A0A6V7Q555"/>
<dbReference type="InterPro" id="IPR013598">
    <property type="entry name" value="Exportin-1/Importin-b-like"/>
</dbReference>
<dbReference type="Pfam" id="PF19282">
    <property type="entry name" value="Exportin-T"/>
    <property type="match status" value="1"/>
</dbReference>
<evidence type="ECO:0000259" key="12">
    <source>
        <dbReference type="Pfam" id="PF08389"/>
    </source>
</evidence>
<feature type="compositionally biased region" description="Pro residues" evidence="11">
    <location>
        <begin position="57"/>
        <end position="67"/>
    </location>
</feature>
<keyword evidence="7 10" id="KW-0539">Nucleus</keyword>
<dbReference type="GO" id="GO:0005643">
    <property type="term" value="C:nuclear pore"/>
    <property type="evidence" value="ECO:0007669"/>
    <property type="project" value="TreeGrafter"/>
</dbReference>
<dbReference type="GO" id="GO:0071528">
    <property type="term" value="P:tRNA re-export from nucleus"/>
    <property type="evidence" value="ECO:0007669"/>
    <property type="project" value="UniProtKB-UniRule"/>
</dbReference>
<dbReference type="Pfam" id="PF08389">
    <property type="entry name" value="Xpo1"/>
    <property type="match status" value="1"/>
</dbReference>
<sequence length="967" mass="107502">MDDLEKAILIAYDPDAGAAADPALRAQALAYCEGARSAADASAVLRLCFDRLARSPSPSPLLVPPNPTRRRRPPLPRHPRLRPPPPPLLPPRPRLRPPPPRLVPALPQEQARPGPRRPHPPRVPRSLALALPPPPPRLPSAGPHAVDMFARVLSALDDDLLSLDYPRSQDDAAAAARVKDAMRLQCVPQIARHWFDAAALYRASEPAAAAAALDAARRYITWIDITLIANDTFLPLLFDIALGPADSPDPLRAAAAGCIQAVVAKRMDPRMKLALLRSLGIGGRLFSADPEVVLKLSALVIGYAAEVLECYKKLGADGARALDLLEESFPSVFFVMESCHEDVDTCNVVEFLSDYVSTMKSPAEKQLGYLGQILQVIHAQISYDPAYRANLDIPDKIGKDEEDEMGEHRKDFLALFRSICRVAPDVAQLFIKNLLVASLSSPESNVEDVEASLTLFYRLGETVSDEAMRLGTGLLGELVPMLLSARFSCHSHRVVALVYLESITRYMKFVQENTQYVPHLLAAFLDERGVHHPNVNVSRRASYLFMRAVKLLKSKLVPFLDTILQQSLQDTVVQFGSSWTNKELKFSSSEDGSQTFEAIGLLIGMEDVSPEKQSDYLAALLNPLCQQIKSLLLDAKLRGLEESSPKAIALQRIIVALNALSKGFSERLVTSSRPAIGIMFKQASIYETLDAVLQVLGMFSAIKPLRSKITSFLHRMIEILGTSIFPCLPVALKQLLVENESKDMVDFLVLINQLICKFNTSAGGILEDIFPAIASRLFDILSRDAFPSGPGSNNEEIRELQELQRTLYTFLHVIATHDLSSVFLSPNSRDYLEHIMQLLLYTSYTHKDILLRKLCVQIFVRLIKDWCTNYNGEDKLPGFRSFVIDKFAPNCCFYSVLDESFDFRDANTLLLFGEIVVAQKVITSLPQELAEQYYQKLQGNDIKALRSFYQSLIEDLRQQQNGSVVFR</sequence>
<keyword evidence="3 10" id="KW-0813">Transport</keyword>